<gene>
    <name evidence="2" type="ORF">MCOR_26696</name>
</gene>
<organism evidence="2 3">
    <name type="scientific">Mytilus coruscus</name>
    <name type="common">Sea mussel</name>
    <dbReference type="NCBI Taxonomy" id="42192"/>
    <lineage>
        <taxon>Eukaryota</taxon>
        <taxon>Metazoa</taxon>
        <taxon>Spiralia</taxon>
        <taxon>Lophotrochozoa</taxon>
        <taxon>Mollusca</taxon>
        <taxon>Bivalvia</taxon>
        <taxon>Autobranchia</taxon>
        <taxon>Pteriomorphia</taxon>
        <taxon>Mytilida</taxon>
        <taxon>Mytiloidea</taxon>
        <taxon>Mytilidae</taxon>
        <taxon>Mytilinae</taxon>
        <taxon>Mytilus</taxon>
    </lineage>
</organism>
<dbReference type="Pfam" id="PF01607">
    <property type="entry name" value="CBM_14"/>
    <property type="match status" value="1"/>
</dbReference>
<evidence type="ECO:0000259" key="1">
    <source>
        <dbReference type="PROSITE" id="PS50940"/>
    </source>
</evidence>
<proteinExistence type="predicted"/>
<accession>A0A6J8C5J6</accession>
<dbReference type="SUPFAM" id="SSF57625">
    <property type="entry name" value="Invertebrate chitin-binding proteins"/>
    <property type="match status" value="1"/>
</dbReference>
<dbReference type="OrthoDB" id="6046084at2759"/>
<keyword evidence="3" id="KW-1185">Reference proteome</keyword>
<evidence type="ECO:0000313" key="3">
    <source>
        <dbReference type="Proteomes" id="UP000507470"/>
    </source>
</evidence>
<feature type="domain" description="Chitin-binding type-2" evidence="1">
    <location>
        <begin position="100"/>
        <end position="157"/>
    </location>
</feature>
<dbReference type="Proteomes" id="UP000507470">
    <property type="component" value="Unassembled WGS sequence"/>
</dbReference>
<name>A0A6J8C5J6_MYTCO</name>
<dbReference type="AlphaFoldDB" id="A0A6J8C5J6"/>
<protein>
    <recommendedName>
        <fullName evidence="1">Chitin-binding type-2 domain-containing protein</fullName>
    </recommendedName>
</protein>
<dbReference type="GO" id="GO:0005576">
    <property type="term" value="C:extracellular region"/>
    <property type="evidence" value="ECO:0007669"/>
    <property type="project" value="InterPro"/>
</dbReference>
<sequence>MYFNVIFAFVLDVGDYLTVSYNCLGACKVCIYFTPNCVGFTDGIYRNKYVSPPGEIYFECRDERNIYGGPNPCSTNMAPYNGKCRDLFEIPASYWQVGYGVDCSGRPNGNYKSERIGKCDIYYTCVNGNSTLTHCDSGKVFDSKSSFCQNPVNACNPCGSIFNGC</sequence>
<dbReference type="InterPro" id="IPR036508">
    <property type="entry name" value="Chitin-bd_dom_sf"/>
</dbReference>
<dbReference type="GO" id="GO:0008061">
    <property type="term" value="F:chitin binding"/>
    <property type="evidence" value="ECO:0007669"/>
    <property type="project" value="InterPro"/>
</dbReference>
<dbReference type="Gene3D" id="2.170.140.10">
    <property type="entry name" value="Chitin binding domain"/>
    <property type="match status" value="1"/>
</dbReference>
<reference evidence="2 3" key="1">
    <citation type="submission" date="2020-06" db="EMBL/GenBank/DDBJ databases">
        <authorList>
            <person name="Li R."/>
            <person name="Bekaert M."/>
        </authorList>
    </citation>
    <scope>NUCLEOTIDE SEQUENCE [LARGE SCALE GENOMIC DNA]</scope>
    <source>
        <strain evidence="3">wild</strain>
    </source>
</reference>
<dbReference type="PROSITE" id="PS50940">
    <property type="entry name" value="CHIT_BIND_II"/>
    <property type="match status" value="1"/>
</dbReference>
<dbReference type="InterPro" id="IPR002557">
    <property type="entry name" value="Chitin-bd_dom"/>
</dbReference>
<evidence type="ECO:0000313" key="2">
    <source>
        <dbReference type="EMBL" id="CAC5391698.1"/>
    </source>
</evidence>
<dbReference type="EMBL" id="CACVKT020004820">
    <property type="protein sequence ID" value="CAC5391698.1"/>
    <property type="molecule type" value="Genomic_DNA"/>
</dbReference>